<comment type="caution">
    <text evidence="2">The sequence shown here is derived from an EMBL/GenBank/DDBJ whole genome shotgun (WGS) entry which is preliminary data.</text>
</comment>
<evidence type="ECO:0000313" key="2">
    <source>
        <dbReference type="EMBL" id="KAK6495803.1"/>
    </source>
</evidence>
<proteinExistence type="predicted"/>
<gene>
    <name evidence="2" type="ORF">TWF481_002849</name>
</gene>
<keyword evidence="3" id="KW-1185">Reference proteome</keyword>
<name>A0AAV9VRL2_9PEZI</name>
<reference evidence="2 3" key="1">
    <citation type="submission" date="2023-08" db="EMBL/GenBank/DDBJ databases">
        <authorList>
            <person name="Palmer J.M."/>
        </authorList>
    </citation>
    <scope>NUCLEOTIDE SEQUENCE [LARGE SCALE GENOMIC DNA]</scope>
    <source>
        <strain evidence="2 3">TWF481</strain>
    </source>
</reference>
<feature type="region of interest" description="Disordered" evidence="1">
    <location>
        <begin position="1"/>
        <end position="81"/>
    </location>
</feature>
<dbReference type="Proteomes" id="UP001370758">
    <property type="component" value="Unassembled WGS sequence"/>
</dbReference>
<feature type="compositionally biased region" description="Polar residues" evidence="1">
    <location>
        <begin position="54"/>
        <end position="63"/>
    </location>
</feature>
<feature type="compositionally biased region" description="Basic and acidic residues" evidence="1">
    <location>
        <begin position="64"/>
        <end position="73"/>
    </location>
</feature>
<sequence>MTLQPPTGLKYPLPQRPATTRQDGYRVTKYSQPKDRTHTTKRSWPCCLPDPPSNAVSIATSETASKKSRDTRQELNSLGHENVEALDTRYQAISSTPLAGDPAQNPLDPSYIDPHKCLLKEGHDILSQSARRCNGSANELPENFVHGNVASARESDGRREQTLGAPPTDASELKRGREMGKGIQIQKLTERDWGVKEVIGVTESHARVVWVDNVLPANMIADIATIFKGHEVKALEREGKVYRQVAWANTTEPLGNLENAQECLRTYFRNREEAGKPLYMSEQEFWALP</sequence>
<dbReference type="EMBL" id="JAVHJL010000012">
    <property type="protein sequence ID" value="KAK6495803.1"/>
    <property type="molecule type" value="Genomic_DNA"/>
</dbReference>
<evidence type="ECO:0000313" key="3">
    <source>
        <dbReference type="Proteomes" id="UP001370758"/>
    </source>
</evidence>
<organism evidence="2 3">
    <name type="scientific">Arthrobotrys musiformis</name>
    <dbReference type="NCBI Taxonomy" id="47236"/>
    <lineage>
        <taxon>Eukaryota</taxon>
        <taxon>Fungi</taxon>
        <taxon>Dikarya</taxon>
        <taxon>Ascomycota</taxon>
        <taxon>Pezizomycotina</taxon>
        <taxon>Orbiliomycetes</taxon>
        <taxon>Orbiliales</taxon>
        <taxon>Orbiliaceae</taxon>
        <taxon>Arthrobotrys</taxon>
    </lineage>
</organism>
<feature type="region of interest" description="Disordered" evidence="1">
    <location>
        <begin position="151"/>
        <end position="173"/>
    </location>
</feature>
<evidence type="ECO:0000256" key="1">
    <source>
        <dbReference type="SAM" id="MobiDB-lite"/>
    </source>
</evidence>
<accession>A0AAV9VRL2</accession>
<protein>
    <submittedName>
        <fullName evidence="2">Uncharacterized protein</fullName>
    </submittedName>
</protein>
<dbReference type="AlphaFoldDB" id="A0AAV9VRL2"/>